<dbReference type="Proteomes" id="UP000192501">
    <property type="component" value="Unassembled WGS sequence"/>
</dbReference>
<sequence>MMLCFSLIKIFDLLISNFVEARIKIDYWDSDYSINDDEFKYTLIPSSVIVTVDGSDRMDAVMYCNDFTICWNTISVLEDFTVFKRGKIKGDLLLMLDEKLYNNVLMNGDITIVYEHGYLNETDIFGTIKIQIFTDDKIENHFLVMMGCLDVKLDEINKSVKIEGEMNLSKYKI</sequence>
<feature type="signal peptide" evidence="1">
    <location>
        <begin position="1"/>
        <end position="21"/>
    </location>
</feature>
<gene>
    <name evidence="2" type="ORF">A0H76_1718</name>
</gene>
<feature type="chain" id="PRO_5012800775" description="Organic solvent tolerance-like N-terminal domain-containing protein" evidence="1">
    <location>
        <begin position="22"/>
        <end position="173"/>
    </location>
</feature>
<protein>
    <recommendedName>
        <fullName evidence="4">Organic solvent tolerance-like N-terminal domain-containing protein</fullName>
    </recommendedName>
</protein>
<dbReference type="VEuPathDB" id="MicrosporidiaDB:HERIO_148"/>
<comment type="caution">
    <text evidence="2">The sequence shown here is derived from an EMBL/GenBank/DDBJ whole genome shotgun (WGS) entry which is preliminary data.</text>
</comment>
<evidence type="ECO:0008006" key="4">
    <source>
        <dbReference type="Google" id="ProtNLM"/>
    </source>
</evidence>
<proteinExistence type="predicted"/>
<organism evidence="2 3">
    <name type="scientific">Hepatospora eriocheir</name>
    <dbReference type="NCBI Taxonomy" id="1081669"/>
    <lineage>
        <taxon>Eukaryota</taxon>
        <taxon>Fungi</taxon>
        <taxon>Fungi incertae sedis</taxon>
        <taxon>Microsporidia</taxon>
        <taxon>Hepatosporidae</taxon>
        <taxon>Hepatospora</taxon>
    </lineage>
</organism>
<dbReference type="EMBL" id="LTAI01000379">
    <property type="protein sequence ID" value="ORD98922.1"/>
    <property type="molecule type" value="Genomic_DNA"/>
</dbReference>
<keyword evidence="1" id="KW-0732">Signal</keyword>
<dbReference type="VEuPathDB" id="MicrosporidiaDB:A0H76_1718"/>
<evidence type="ECO:0000313" key="3">
    <source>
        <dbReference type="Proteomes" id="UP000192501"/>
    </source>
</evidence>
<reference evidence="2 3" key="1">
    <citation type="journal article" date="2017" name="Environ. Microbiol.">
        <title>Decay of the glycolytic pathway and adaptation to intranuclear parasitism within Enterocytozoonidae microsporidia.</title>
        <authorList>
            <person name="Wiredu Boakye D."/>
            <person name="Jaroenlak P."/>
            <person name="Prachumwat A."/>
            <person name="Williams T.A."/>
            <person name="Bateman K.S."/>
            <person name="Itsathitphaisarn O."/>
            <person name="Sritunyalucksana K."/>
            <person name="Paszkiewicz K.H."/>
            <person name="Moore K.A."/>
            <person name="Stentiford G.D."/>
            <person name="Williams B.A."/>
        </authorList>
    </citation>
    <scope>NUCLEOTIDE SEQUENCE [LARGE SCALE GENOMIC DNA]</scope>
    <source>
        <strain evidence="3">canceri</strain>
    </source>
</reference>
<evidence type="ECO:0000313" key="2">
    <source>
        <dbReference type="EMBL" id="ORD98922.1"/>
    </source>
</evidence>
<evidence type="ECO:0000256" key="1">
    <source>
        <dbReference type="SAM" id="SignalP"/>
    </source>
</evidence>
<name>A0A1X0QGN0_9MICR</name>
<accession>A0A1X0QGN0</accession>
<dbReference type="AlphaFoldDB" id="A0A1X0QGN0"/>